<organism evidence="10 11">
    <name type="scientific">Paenibacillus ehimensis</name>
    <dbReference type="NCBI Taxonomy" id="79264"/>
    <lineage>
        <taxon>Bacteria</taxon>
        <taxon>Bacillati</taxon>
        <taxon>Bacillota</taxon>
        <taxon>Bacilli</taxon>
        <taxon>Bacillales</taxon>
        <taxon>Paenibacillaceae</taxon>
        <taxon>Paenibacillus</taxon>
    </lineage>
</organism>
<evidence type="ECO:0000256" key="7">
    <source>
        <dbReference type="SAM" id="Phobius"/>
    </source>
</evidence>
<keyword evidence="11" id="KW-1185">Reference proteome</keyword>
<evidence type="ECO:0000313" key="10">
    <source>
        <dbReference type="EMBL" id="MDO3678244.1"/>
    </source>
</evidence>
<evidence type="ECO:0000259" key="9">
    <source>
        <dbReference type="PROSITE" id="PS50885"/>
    </source>
</evidence>
<dbReference type="Pfam" id="PF12729">
    <property type="entry name" value="4HB_MCP_1"/>
    <property type="match status" value="1"/>
</dbReference>
<keyword evidence="7" id="KW-1133">Transmembrane helix</keyword>
<dbReference type="InterPro" id="IPR003660">
    <property type="entry name" value="HAMP_dom"/>
</dbReference>
<sequence>MLFLQNVKIRTKILGLLGLAIVFLLVIGITGYVVMNTMGNNARAMYEEKLVPNTLVEALLFGNSQMDSLQLEMLLTKDEAFIKQIQQQIAQTRDKNQAVRKQLEQLPLSERAQEQYQAFINLIPKNNEAKKKVDAFAVANQKEEAYKEYVTSFKPIRAEMIKNLENVVKYNEEDAKAFYEKSIQSSKFATTVIVVVTLLAVLLCSLIGYGIASMITRPIRHIQQLMAQAQDGDLTVSGTYRSRDEIGLLTSDFNGMIAGLRALIVKISMEAQNLSASSEQLLASSEQSAQSTNQVVQAIQEIAGGADQQYQSTAESVRAMEEMATGINRIAEFSSSVSAMSVEASREAAEGNTSIQNAVSQMDLIRTSVSESAQMVHQLGIRSQEIGQIVDVITDISAQTNLLALNAAIEAARAGEHGRGFAVVADEVRKLAEQSRQSAEQISGIIKQIQSETKTAVVAMDKGSREVENGTVVVKEAGEAFRNILVAVQEVANQMQEVSAASEEMSAGTEQITASLHQMKSISEAAFSKTESVAAASEEQLATMEEISDAVNALTKMAQEMHDITLRFKS</sequence>
<dbReference type="Gene3D" id="1.10.287.950">
    <property type="entry name" value="Methyl-accepting chemotaxis protein"/>
    <property type="match status" value="1"/>
</dbReference>
<keyword evidence="7" id="KW-0812">Transmembrane</keyword>
<comment type="similarity">
    <text evidence="5">Belongs to the methyl-accepting chemotaxis (MCP) protein family.</text>
</comment>
<protein>
    <submittedName>
        <fullName evidence="10">HAMP domain-containing methyl-accepting chemotaxis protein</fullName>
    </submittedName>
</protein>
<evidence type="ECO:0000256" key="3">
    <source>
        <dbReference type="ARBA" id="ARBA00023136"/>
    </source>
</evidence>
<dbReference type="EMBL" id="JAUMKJ010000016">
    <property type="protein sequence ID" value="MDO3678244.1"/>
    <property type="molecule type" value="Genomic_DNA"/>
</dbReference>
<dbReference type="PROSITE" id="PS50111">
    <property type="entry name" value="CHEMOTAXIS_TRANSDUC_2"/>
    <property type="match status" value="1"/>
</dbReference>
<accession>A0ABT8VB68</accession>
<dbReference type="CDD" id="cd06225">
    <property type="entry name" value="HAMP"/>
    <property type="match status" value="1"/>
</dbReference>
<keyword evidence="3 7" id="KW-0472">Membrane</keyword>
<evidence type="ECO:0000256" key="2">
    <source>
        <dbReference type="ARBA" id="ARBA00022475"/>
    </source>
</evidence>
<dbReference type="Pfam" id="PF00015">
    <property type="entry name" value="MCPsignal"/>
    <property type="match status" value="1"/>
</dbReference>
<dbReference type="InterPro" id="IPR004089">
    <property type="entry name" value="MCPsignal_dom"/>
</dbReference>
<dbReference type="Pfam" id="PF00672">
    <property type="entry name" value="HAMP"/>
    <property type="match status" value="1"/>
</dbReference>
<dbReference type="SMART" id="SM00283">
    <property type="entry name" value="MA"/>
    <property type="match status" value="1"/>
</dbReference>
<gene>
    <name evidence="10" type="ORF">Q3C12_14630</name>
</gene>
<dbReference type="InterPro" id="IPR004090">
    <property type="entry name" value="Chemotax_Me-accpt_rcpt"/>
</dbReference>
<dbReference type="PROSITE" id="PS50885">
    <property type="entry name" value="HAMP"/>
    <property type="match status" value="1"/>
</dbReference>
<dbReference type="PRINTS" id="PR00260">
    <property type="entry name" value="CHEMTRNSDUCR"/>
</dbReference>
<dbReference type="InterPro" id="IPR024478">
    <property type="entry name" value="HlyB_4HB_MCP"/>
</dbReference>
<dbReference type="SMART" id="SM00304">
    <property type="entry name" value="HAMP"/>
    <property type="match status" value="1"/>
</dbReference>
<evidence type="ECO:0000259" key="8">
    <source>
        <dbReference type="PROSITE" id="PS50111"/>
    </source>
</evidence>
<evidence type="ECO:0000256" key="5">
    <source>
        <dbReference type="ARBA" id="ARBA00029447"/>
    </source>
</evidence>
<dbReference type="SUPFAM" id="SSF58104">
    <property type="entry name" value="Methyl-accepting chemotaxis protein (MCP) signaling domain"/>
    <property type="match status" value="1"/>
</dbReference>
<proteinExistence type="inferred from homology"/>
<feature type="domain" description="Methyl-accepting transducer" evidence="8">
    <location>
        <begin position="284"/>
        <end position="520"/>
    </location>
</feature>
<dbReference type="PANTHER" id="PTHR32089">
    <property type="entry name" value="METHYL-ACCEPTING CHEMOTAXIS PROTEIN MCPB"/>
    <property type="match status" value="1"/>
</dbReference>
<evidence type="ECO:0000256" key="1">
    <source>
        <dbReference type="ARBA" id="ARBA00004236"/>
    </source>
</evidence>
<evidence type="ECO:0000256" key="6">
    <source>
        <dbReference type="PROSITE-ProRule" id="PRU00284"/>
    </source>
</evidence>
<evidence type="ECO:0000313" key="11">
    <source>
        <dbReference type="Proteomes" id="UP001168883"/>
    </source>
</evidence>
<evidence type="ECO:0000256" key="4">
    <source>
        <dbReference type="ARBA" id="ARBA00023224"/>
    </source>
</evidence>
<dbReference type="PANTHER" id="PTHR32089:SF112">
    <property type="entry name" value="LYSOZYME-LIKE PROTEIN-RELATED"/>
    <property type="match status" value="1"/>
</dbReference>
<dbReference type="Proteomes" id="UP001168883">
    <property type="component" value="Unassembled WGS sequence"/>
</dbReference>
<feature type="transmembrane region" description="Helical" evidence="7">
    <location>
        <begin position="188"/>
        <end position="212"/>
    </location>
</feature>
<keyword evidence="4 6" id="KW-0807">Transducer</keyword>
<keyword evidence="2" id="KW-1003">Cell membrane</keyword>
<comment type="subcellular location">
    <subcellularLocation>
        <location evidence="1">Cell membrane</location>
    </subcellularLocation>
</comment>
<comment type="caution">
    <text evidence="10">The sequence shown here is derived from an EMBL/GenBank/DDBJ whole genome shotgun (WGS) entry which is preliminary data.</text>
</comment>
<feature type="domain" description="HAMP" evidence="9">
    <location>
        <begin position="213"/>
        <end position="265"/>
    </location>
</feature>
<dbReference type="CDD" id="cd11386">
    <property type="entry name" value="MCP_signal"/>
    <property type="match status" value="1"/>
</dbReference>
<name>A0ABT8VB68_9BACL</name>
<feature type="transmembrane region" description="Helical" evidence="7">
    <location>
        <begin position="13"/>
        <end position="35"/>
    </location>
</feature>
<dbReference type="RefSeq" id="WP_302878794.1">
    <property type="nucleotide sequence ID" value="NZ_JAUMKJ010000016.1"/>
</dbReference>
<reference evidence="10" key="1">
    <citation type="submission" date="2023-07" db="EMBL/GenBank/DDBJ databases">
        <authorList>
            <person name="Aktuganov G."/>
            <person name="Boyko T."/>
            <person name="Delegan Y."/>
            <person name="Galimzianova N."/>
            <person name="Gilvanova E."/>
            <person name="Korobov V."/>
            <person name="Kuzmina L."/>
            <person name="Melentiev A."/>
            <person name="Milman P."/>
            <person name="Ryabova A."/>
            <person name="Stupak E."/>
            <person name="Yasakov T."/>
            <person name="Zharikova N."/>
            <person name="Zhurenko E."/>
        </authorList>
    </citation>
    <scope>NUCLEOTIDE SEQUENCE</scope>
    <source>
        <strain evidence="10">IB-739</strain>
    </source>
</reference>